<keyword evidence="1 2" id="KW-0238">DNA-binding</keyword>
<dbReference type="InterPro" id="IPR041586">
    <property type="entry name" value="PsrA_TetR_C"/>
</dbReference>
<organism evidence="4 5">
    <name type="scientific">Variovorax paradoxus</name>
    <dbReference type="NCBI Taxonomy" id="34073"/>
    <lineage>
        <taxon>Bacteria</taxon>
        <taxon>Pseudomonadati</taxon>
        <taxon>Pseudomonadota</taxon>
        <taxon>Betaproteobacteria</taxon>
        <taxon>Burkholderiales</taxon>
        <taxon>Comamonadaceae</taxon>
        <taxon>Variovorax</taxon>
    </lineage>
</organism>
<dbReference type="Gene3D" id="1.10.357.10">
    <property type="entry name" value="Tetracycline Repressor, domain 2"/>
    <property type="match status" value="1"/>
</dbReference>
<feature type="DNA-binding region" description="H-T-H motif" evidence="2">
    <location>
        <begin position="156"/>
        <end position="175"/>
    </location>
</feature>
<protein>
    <recommendedName>
        <fullName evidence="3">HTH tetR-type domain-containing protein</fullName>
    </recommendedName>
</protein>
<dbReference type="EMBL" id="QFPP01000075">
    <property type="protein sequence ID" value="PZQ75769.1"/>
    <property type="molecule type" value="Genomic_DNA"/>
</dbReference>
<dbReference type="GO" id="GO:0003700">
    <property type="term" value="F:DNA-binding transcription factor activity"/>
    <property type="evidence" value="ECO:0007669"/>
    <property type="project" value="TreeGrafter"/>
</dbReference>
<evidence type="ECO:0000256" key="1">
    <source>
        <dbReference type="ARBA" id="ARBA00023125"/>
    </source>
</evidence>
<dbReference type="Pfam" id="PF17939">
    <property type="entry name" value="TetR_C_30"/>
    <property type="match status" value="1"/>
</dbReference>
<dbReference type="AlphaFoldDB" id="A0A2W5QH71"/>
<feature type="domain" description="HTH tetR-type" evidence="3">
    <location>
        <begin position="133"/>
        <end position="193"/>
    </location>
</feature>
<dbReference type="SUPFAM" id="SSF48498">
    <property type="entry name" value="Tetracyclin repressor-like, C-terminal domain"/>
    <property type="match status" value="1"/>
</dbReference>
<evidence type="ECO:0000313" key="5">
    <source>
        <dbReference type="Proteomes" id="UP000249135"/>
    </source>
</evidence>
<dbReference type="InterPro" id="IPR036271">
    <property type="entry name" value="Tet_transcr_reg_TetR-rel_C_sf"/>
</dbReference>
<evidence type="ECO:0000259" key="3">
    <source>
        <dbReference type="PROSITE" id="PS50977"/>
    </source>
</evidence>
<reference evidence="4 5" key="1">
    <citation type="submission" date="2017-08" db="EMBL/GenBank/DDBJ databases">
        <title>Infants hospitalized years apart are colonized by the same room-sourced microbial strains.</title>
        <authorList>
            <person name="Brooks B."/>
            <person name="Olm M.R."/>
            <person name="Firek B.A."/>
            <person name="Baker R."/>
            <person name="Thomas B.C."/>
            <person name="Morowitz M.J."/>
            <person name="Banfield J.F."/>
        </authorList>
    </citation>
    <scope>NUCLEOTIDE SEQUENCE [LARGE SCALE GENOMIC DNA]</scope>
    <source>
        <strain evidence="4">S2_005_003_R2_41</strain>
    </source>
</reference>
<dbReference type="Pfam" id="PF00440">
    <property type="entry name" value="TetR_N"/>
    <property type="match status" value="1"/>
</dbReference>
<dbReference type="Proteomes" id="UP000249135">
    <property type="component" value="Unassembled WGS sequence"/>
</dbReference>
<evidence type="ECO:0000256" key="2">
    <source>
        <dbReference type="PROSITE-ProRule" id="PRU00335"/>
    </source>
</evidence>
<dbReference type="PANTHER" id="PTHR30055">
    <property type="entry name" value="HTH-TYPE TRANSCRIPTIONAL REGULATOR RUTR"/>
    <property type="match status" value="1"/>
</dbReference>
<gene>
    <name evidence="4" type="ORF">DI563_08730</name>
</gene>
<sequence>MRVMPSRAPPAGKGITILSISGRSVAAWAIGPASAAATPASASLRFSMDLSPLGAGRRPLRRKPEWPHSKQLKQSFQSDVFLAPRELPSDSNRRLTRWCRMHASMPGGFGHDLHPAPPPCPRMPGRPSRSSDRLTRDKIIGSALALYAEKGIDGVPVRTLTGHAGVNVAAIHYHFGGVEALAEAVFDELSARVNKRRTLALKEITSAAQAAGRPPEAEEIVKAFVAPYVGDGAETEGQLLAQLILKHRLSPSPMTERVIKKHFDPMAKQFVAALHSAVPEVPLNLMYLRYMLMVSTVVLFLTDRGRPNRLQRLSGAKAGAADMRTVANALVDFVVGGIRSPVSP</sequence>
<comment type="caution">
    <text evidence="4">The sequence shown here is derived from an EMBL/GenBank/DDBJ whole genome shotgun (WGS) entry which is preliminary data.</text>
</comment>
<evidence type="ECO:0000313" key="4">
    <source>
        <dbReference type="EMBL" id="PZQ75769.1"/>
    </source>
</evidence>
<dbReference type="InterPro" id="IPR009057">
    <property type="entry name" value="Homeodomain-like_sf"/>
</dbReference>
<dbReference type="GO" id="GO:0000976">
    <property type="term" value="F:transcription cis-regulatory region binding"/>
    <property type="evidence" value="ECO:0007669"/>
    <property type="project" value="TreeGrafter"/>
</dbReference>
<dbReference type="InterPro" id="IPR001647">
    <property type="entry name" value="HTH_TetR"/>
</dbReference>
<dbReference type="PROSITE" id="PS50977">
    <property type="entry name" value="HTH_TETR_2"/>
    <property type="match status" value="1"/>
</dbReference>
<name>A0A2W5QH71_VARPD</name>
<dbReference type="PRINTS" id="PR00455">
    <property type="entry name" value="HTHTETR"/>
</dbReference>
<dbReference type="InterPro" id="IPR050109">
    <property type="entry name" value="HTH-type_TetR-like_transc_reg"/>
</dbReference>
<proteinExistence type="predicted"/>
<dbReference type="PANTHER" id="PTHR30055:SF181">
    <property type="entry name" value="BLR6905 PROTEIN"/>
    <property type="match status" value="1"/>
</dbReference>
<accession>A0A2W5QH71</accession>
<dbReference type="SUPFAM" id="SSF46689">
    <property type="entry name" value="Homeodomain-like"/>
    <property type="match status" value="1"/>
</dbReference>